<sequence>MLPSNTVLMGFLISQLCLGVIGNSLLFVLYVYSFLVKARSSRPIDPIFMHLMIVNILTILFAMISYIVSSFGVRHFLDDAGCKAVLYVFRVTRGLSISTTSILSTFQAITITPSYSKWAWLKPKLPLWMFISFLVSWFINTLIYVYIIETVIAKINDTDVDYGYSHAYCKRLPNTRHQGLFLSVITVGDIFFMTIMIWTSLYMVTLLHRHRRITQNLHGPSLSSQPSPERRATHSILWLVSCFVLFYLLNNFITLSGFYAREKRPALGAIVVIVSSVYPTLCPFLLMSNNRIISRFISSLSTLRITCFQRTFGD</sequence>
<evidence type="ECO:0000256" key="2">
    <source>
        <dbReference type="ARBA" id="ARBA00004651"/>
    </source>
</evidence>
<comment type="function">
    <text evidence="1">Putative pheromone receptor.</text>
</comment>
<evidence type="ECO:0000256" key="9">
    <source>
        <dbReference type="ARBA" id="ARBA00023136"/>
    </source>
</evidence>
<evidence type="ECO:0000256" key="4">
    <source>
        <dbReference type="ARBA" id="ARBA00022475"/>
    </source>
</evidence>
<dbReference type="AlphaFoldDB" id="A0A8C2LZD5"/>
<evidence type="ECO:0000256" key="10">
    <source>
        <dbReference type="ARBA" id="ARBA00023170"/>
    </source>
</evidence>
<dbReference type="Proteomes" id="UP000694386">
    <property type="component" value="Unplaced"/>
</dbReference>
<keyword evidence="5 13" id="KW-0589">Pheromone response</keyword>
<evidence type="ECO:0000256" key="3">
    <source>
        <dbReference type="ARBA" id="ARBA00010663"/>
    </source>
</evidence>
<evidence type="ECO:0000259" key="14">
    <source>
        <dbReference type="PROSITE" id="PS50262"/>
    </source>
</evidence>
<dbReference type="InterPro" id="IPR004072">
    <property type="entry name" value="Vmron_rcpt_1"/>
</dbReference>
<feature type="domain" description="G-protein coupled receptors family 1 profile" evidence="14">
    <location>
        <begin position="22"/>
        <end position="286"/>
    </location>
</feature>
<evidence type="ECO:0000256" key="5">
    <source>
        <dbReference type="ARBA" id="ARBA00022507"/>
    </source>
</evidence>
<feature type="transmembrane region" description="Helical" evidence="13">
    <location>
        <begin position="127"/>
        <end position="147"/>
    </location>
</feature>
<dbReference type="Ensembl" id="ENSCGRT00001015229.1">
    <property type="protein sequence ID" value="ENSCGRP00001011000.1"/>
    <property type="gene ID" value="ENSCGRG00001012759.1"/>
</dbReference>
<dbReference type="SUPFAM" id="SSF81321">
    <property type="entry name" value="Family A G protein-coupled receptor-like"/>
    <property type="match status" value="1"/>
</dbReference>
<evidence type="ECO:0000256" key="8">
    <source>
        <dbReference type="ARBA" id="ARBA00023040"/>
    </source>
</evidence>
<keyword evidence="12 13" id="KW-0807">Transducer</keyword>
<keyword evidence="7 13" id="KW-1133">Transmembrane helix</keyword>
<dbReference type="PRINTS" id="PR01534">
    <property type="entry name" value="VOMERONASL1R"/>
</dbReference>
<keyword evidence="8 13" id="KW-0297">G-protein coupled receptor</keyword>
<dbReference type="PANTHER" id="PTHR24062">
    <property type="entry name" value="VOMERONASAL TYPE-1 RECEPTOR"/>
    <property type="match status" value="1"/>
</dbReference>
<feature type="transmembrane region" description="Helical" evidence="13">
    <location>
        <begin position="180"/>
        <end position="204"/>
    </location>
</feature>
<comment type="subcellular location">
    <subcellularLocation>
        <location evidence="2 13">Cell membrane</location>
        <topology evidence="2 13">Multi-pass membrane protein</topology>
    </subcellularLocation>
</comment>
<evidence type="ECO:0000256" key="6">
    <source>
        <dbReference type="ARBA" id="ARBA00022692"/>
    </source>
</evidence>
<keyword evidence="11" id="KW-0325">Glycoprotein</keyword>
<dbReference type="PROSITE" id="PS50262">
    <property type="entry name" value="G_PROTEIN_RECEP_F1_2"/>
    <property type="match status" value="1"/>
</dbReference>
<evidence type="ECO:0000313" key="15">
    <source>
        <dbReference type="Ensembl" id="ENSCGRP00001011000.1"/>
    </source>
</evidence>
<evidence type="ECO:0000313" key="16">
    <source>
        <dbReference type="Proteomes" id="UP000694386"/>
    </source>
</evidence>
<comment type="similarity">
    <text evidence="3 13">Belongs to the G-protein coupled receptor 1 family.</text>
</comment>
<dbReference type="GO" id="GO:0005886">
    <property type="term" value="C:plasma membrane"/>
    <property type="evidence" value="ECO:0007669"/>
    <property type="project" value="UniProtKB-SubCell"/>
</dbReference>
<reference evidence="15" key="2">
    <citation type="submission" date="2025-09" db="UniProtKB">
        <authorList>
            <consortium name="Ensembl"/>
        </authorList>
    </citation>
    <scope>IDENTIFICATION</scope>
</reference>
<feature type="transmembrane region" description="Helical" evidence="13">
    <location>
        <begin position="236"/>
        <end position="260"/>
    </location>
</feature>
<evidence type="ECO:0000256" key="1">
    <source>
        <dbReference type="ARBA" id="ARBA00003878"/>
    </source>
</evidence>
<reference evidence="15" key="1">
    <citation type="submission" date="2025-08" db="UniProtKB">
        <authorList>
            <consortium name="Ensembl"/>
        </authorList>
    </citation>
    <scope>IDENTIFICATION</scope>
</reference>
<dbReference type="FunFam" id="1.20.1070.10:FF:000033">
    <property type="entry name" value="Vomeronasal type-1 receptor"/>
    <property type="match status" value="1"/>
</dbReference>
<evidence type="ECO:0000256" key="13">
    <source>
        <dbReference type="RuleBase" id="RU364061"/>
    </source>
</evidence>
<evidence type="ECO:0000256" key="12">
    <source>
        <dbReference type="ARBA" id="ARBA00023224"/>
    </source>
</evidence>
<dbReference type="Gene3D" id="1.20.1070.10">
    <property type="entry name" value="Rhodopsin 7-helix transmembrane proteins"/>
    <property type="match status" value="1"/>
</dbReference>
<feature type="transmembrane region" description="Helical" evidence="13">
    <location>
        <begin position="12"/>
        <end position="35"/>
    </location>
</feature>
<feature type="transmembrane region" description="Helical" evidence="13">
    <location>
        <begin position="47"/>
        <end position="68"/>
    </location>
</feature>
<proteinExistence type="inferred from homology"/>
<keyword evidence="6 13" id="KW-0812">Transmembrane</keyword>
<evidence type="ECO:0000256" key="7">
    <source>
        <dbReference type="ARBA" id="ARBA00022989"/>
    </source>
</evidence>
<name>A0A8C2LZD5_CRIGR</name>
<dbReference type="InterPro" id="IPR017452">
    <property type="entry name" value="GPCR_Rhodpsn_7TM"/>
</dbReference>
<keyword evidence="4 13" id="KW-1003">Cell membrane</keyword>
<keyword evidence="10 13" id="KW-0675">Receptor</keyword>
<accession>A0A8C2LZD5</accession>
<keyword evidence="9 13" id="KW-0472">Membrane</keyword>
<protein>
    <recommendedName>
        <fullName evidence="13">Vomeronasal type-1 receptor</fullName>
    </recommendedName>
</protein>
<organism evidence="15 16">
    <name type="scientific">Cricetulus griseus</name>
    <name type="common">Chinese hamster</name>
    <name type="synonym">Cricetulus barabensis griseus</name>
    <dbReference type="NCBI Taxonomy" id="10029"/>
    <lineage>
        <taxon>Eukaryota</taxon>
        <taxon>Metazoa</taxon>
        <taxon>Chordata</taxon>
        <taxon>Craniata</taxon>
        <taxon>Vertebrata</taxon>
        <taxon>Euteleostomi</taxon>
        <taxon>Mammalia</taxon>
        <taxon>Eutheria</taxon>
        <taxon>Euarchontoglires</taxon>
        <taxon>Glires</taxon>
        <taxon>Rodentia</taxon>
        <taxon>Myomorpha</taxon>
        <taxon>Muroidea</taxon>
        <taxon>Cricetidae</taxon>
        <taxon>Cricetinae</taxon>
        <taxon>Cricetulus</taxon>
    </lineage>
</organism>
<dbReference type="GO" id="GO:0016503">
    <property type="term" value="F:pheromone receptor activity"/>
    <property type="evidence" value="ECO:0007669"/>
    <property type="project" value="InterPro"/>
</dbReference>
<evidence type="ECO:0000256" key="11">
    <source>
        <dbReference type="ARBA" id="ARBA00023180"/>
    </source>
</evidence>
<feature type="transmembrane region" description="Helical" evidence="13">
    <location>
        <begin position="266"/>
        <end position="286"/>
    </location>
</feature>
<dbReference type="GO" id="GO:0019236">
    <property type="term" value="P:response to pheromone"/>
    <property type="evidence" value="ECO:0007669"/>
    <property type="project" value="UniProtKB-KW"/>
</dbReference>
<dbReference type="Pfam" id="PF03402">
    <property type="entry name" value="V1R"/>
    <property type="match status" value="1"/>
</dbReference>
<dbReference type="GO" id="GO:0007606">
    <property type="term" value="P:sensory perception of chemical stimulus"/>
    <property type="evidence" value="ECO:0007669"/>
    <property type="project" value="UniProtKB-ARBA"/>
</dbReference>
<gene>
    <name evidence="15" type="primary">LOC100766728</name>
</gene>
<feature type="transmembrane region" description="Helical" evidence="13">
    <location>
        <begin position="95"/>
        <end position="115"/>
    </location>
</feature>